<comment type="pathway">
    <text evidence="1 5">Carbohydrate metabolism; hexose metabolism.</text>
</comment>
<dbReference type="PANTHER" id="PTHR10091:SF0">
    <property type="entry name" value="GALACTOSE MUTAROTASE"/>
    <property type="match status" value="1"/>
</dbReference>
<accession>A0ABU2H0M8</accession>
<comment type="similarity">
    <text evidence="2 5">Belongs to the aldose epimerase family.</text>
</comment>
<evidence type="ECO:0000256" key="5">
    <source>
        <dbReference type="PIRNR" id="PIRNR005096"/>
    </source>
</evidence>
<dbReference type="RefSeq" id="WP_310910362.1">
    <property type="nucleotide sequence ID" value="NZ_JAVLVT010000001.1"/>
</dbReference>
<reference evidence="7" key="1">
    <citation type="submission" date="2023-07" db="EMBL/GenBank/DDBJ databases">
        <title>Novel species in the genus Lipingzhangella isolated from Sambhar Salt Lake.</title>
        <authorList>
            <person name="Jiya N."/>
            <person name="Kajale S."/>
            <person name="Sharma A."/>
        </authorList>
    </citation>
    <scope>NUCLEOTIDE SEQUENCE [LARGE SCALE GENOMIC DNA]</scope>
    <source>
        <strain evidence="7">LS1_29</strain>
    </source>
</reference>
<dbReference type="PANTHER" id="PTHR10091">
    <property type="entry name" value="ALDOSE-1-EPIMERASE"/>
    <property type="match status" value="1"/>
</dbReference>
<dbReference type="CDD" id="cd09019">
    <property type="entry name" value="galactose_mutarotase_like"/>
    <property type="match status" value="1"/>
</dbReference>
<name>A0ABU2H0M8_9ACTN</name>
<dbReference type="NCBIfam" id="NF008277">
    <property type="entry name" value="PRK11055.1"/>
    <property type="match status" value="1"/>
</dbReference>
<comment type="catalytic activity">
    <reaction evidence="5">
        <text>alpha-D-glucose = beta-D-glucose</text>
        <dbReference type="Rhea" id="RHEA:10264"/>
        <dbReference type="ChEBI" id="CHEBI:15903"/>
        <dbReference type="ChEBI" id="CHEBI:17925"/>
        <dbReference type="EC" id="5.1.3.3"/>
    </reaction>
</comment>
<dbReference type="SUPFAM" id="SSF74650">
    <property type="entry name" value="Galactose mutarotase-like"/>
    <property type="match status" value="1"/>
</dbReference>
<keyword evidence="4 5" id="KW-0119">Carbohydrate metabolism</keyword>
<evidence type="ECO:0000256" key="4">
    <source>
        <dbReference type="ARBA" id="ARBA00023277"/>
    </source>
</evidence>
<dbReference type="GO" id="GO:0016853">
    <property type="term" value="F:isomerase activity"/>
    <property type="evidence" value="ECO:0007669"/>
    <property type="project" value="UniProtKB-KW"/>
</dbReference>
<dbReference type="Gene3D" id="2.70.98.10">
    <property type="match status" value="1"/>
</dbReference>
<evidence type="ECO:0000256" key="1">
    <source>
        <dbReference type="ARBA" id="ARBA00005028"/>
    </source>
</evidence>
<dbReference type="Pfam" id="PF01263">
    <property type="entry name" value="Aldose_epim"/>
    <property type="match status" value="1"/>
</dbReference>
<keyword evidence="7" id="KW-1185">Reference proteome</keyword>
<keyword evidence="3 5" id="KW-0413">Isomerase</keyword>
<dbReference type="EC" id="5.1.3.3" evidence="5"/>
<evidence type="ECO:0000256" key="3">
    <source>
        <dbReference type="ARBA" id="ARBA00023235"/>
    </source>
</evidence>
<protein>
    <recommendedName>
        <fullName evidence="5">Aldose 1-epimerase</fullName>
        <ecNumber evidence="5">5.1.3.3</ecNumber>
    </recommendedName>
</protein>
<dbReference type="PIRSF" id="PIRSF005096">
    <property type="entry name" value="GALM"/>
    <property type="match status" value="1"/>
</dbReference>
<comment type="caution">
    <text evidence="6">The sequence shown here is derived from an EMBL/GenBank/DDBJ whole genome shotgun (WGS) entry which is preliminary data.</text>
</comment>
<sequence>MTVRDFGITTTGENTQVITLSDDDGLTVQVTDYGATLVGLWAPDRDGTRADVLLGFDSVAGYEGPANAYFGATVGRVANRIAGAWFAVDGHSYRLAANEGPNHLHGGSRQSLDRVVWRLVERDRSSVRFQHVSPAGTEGYPGTLSVWATYTVRDTTLTIHYAATTDAAGPVNLTNHMYLNLAGAGADTVLDHQLELAASAYTPVGADLIPTGDVEPISGGPLDFRSPRRLGERIADLAAPTGPDGYDHNLVLDGDNTSPRTVGILTHPPSGRSMRLATDQPCLQVYSANHLPAGTAGKNGQIYGPHAALCLEPQQFPNAVHCPDFPSVILRPGQTYTHTSSYTFGVT</sequence>
<dbReference type="Proteomes" id="UP001250214">
    <property type="component" value="Unassembled WGS sequence"/>
</dbReference>
<evidence type="ECO:0000313" key="7">
    <source>
        <dbReference type="Proteomes" id="UP001250214"/>
    </source>
</evidence>
<gene>
    <name evidence="6" type="ORF">RIF23_00935</name>
</gene>
<dbReference type="InterPro" id="IPR047215">
    <property type="entry name" value="Galactose_mutarotase-like"/>
</dbReference>
<organism evidence="6 7">
    <name type="scientific">Lipingzhangella rawalii</name>
    <dbReference type="NCBI Taxonomy" id="2055835"/>
    <lineage>
        <taxon>Bacteria</taxon>
        <taxon>Bacillati</taxon>
        <taxon>Actinomycetota</taxon>
        <taxon>Actinomycetes</taxon>
        <taxon>Streptosporangiales</taxon>
        <taxon>Nocardiopsidaceae</taxon>
        <taxon>Lipingzhangella</taxon>
    </lineage>
</organism>
<evidence type="ECO:0000256" key="2">
    <source>
        <dbReference type="ARBA" id="ARBA00006206"/>
    </source>
</evidence>
<proteinExistence type="inferred from homology"/>
<dbReference type="InterPro" id="IPR014718">
    <property type="entry name" value="GH-type_carb-bd"/>
</dbReference>
<dbReference type="InterPro" id="IPR008183">
    <property type="entry name" value="Aldose_1/G6P_1-epimerase"/>
</dbReference>
<evidence type="ECO:0000313" key="6">
    <source>
        <dbReference type="EMBL" id="MDS1268852.1"/>
    </source>
</evidence>
<dbReference type="InterPro" id="IPR015443">
    <property type="entry name" value="Aldose_1-epimerase"/>
</dbReference>
<dbReference type="InterPro" id="IPR011013">
    <property type="entry name" value="Gal_mutarotase_sf_dom"/>
</dbReference>
<dbReference type="EMBL" id="JAVLVT010000001">
    <property type="protein sequence ID" value="MDS1268852.1"/>
    <property type="molecule type" value="Genomic_DNA"/>
</dbReference>